<dbReference type="Proteomes" id="UP001499910">
    <property type="component" value="Unassembled WGS sequence"/>
</dbReference>
<reference evidence="7" key="1">
    <citation type="journal article" date="2019" name="Int. J. Syst. Evol. Microbiol.">
        <title>The Global Catalogue of Microorganisms (GCM) 10K type strain sequencing project: providing services to taxonomists for standard genome sequencing and annotation.</title>
        <authorList>
            <consortium name="The Broad Institute Genomics Platform"/>
            <consortium name="The Broad Institute Genome Sequencing Center for Infectious Disease"/>
            <person name="Wu L."/>
            <person name="Ma J."/>
        </authorList>
    </citation>
    <scope>NUCLEOTIDE SEQUENCE [LARGE SCALE GENOMIC DNA]</scope>
    <source>
        <strain evidence="7">JCM 18015</strain>
    </source>
</reference>
<gene>
    <name evidence="6" type="ORF">GCM10023209_00670</name>
</gene>
<evidence type="ECO:0000313" key="7">
    <source>
        <dbReference type="Proteomes" id="UP001499910"/>
    </source>
</evidence>
<dbReference type="Pfam" id="PF00239">
    <property type="entry name" value="Resolvase"/>
    <property type="match status" value="1"/>
</dbReference>
<dbReference type="Gene3D" id="3.40.50.1390">
    <property type="entry name" value="Resolvase, N-terminal catalytic domain"/>
    <property type="match status" value="1"/>
</dbReference>
<name>A0ABP9KRC6_9RHOB</name>
<evidence type="ECO:0000259" key="5">
    <source>
        <dbReference type="PROSITE" id="PS51736"/>
    </source>
</evidence>
<evidence type="ECO:0000313" key="6">
    <source>
        <dbReference type="EMBL" id="GAA5064303.1"/>
    </source>
</evidence>
<keyword evidence="7" id="KW-1185">Reference proteome</keyword>
<dbReference type="InterPro" id="IPR036162">
    <property type="entry name" value="Resolvase-like_N_sf"/>
</dbReference>
<evidence type="ECO:0000256" key="2">
    <source>
        <dbReference type="ARBA" id="ARBA00022908"/>
    </source>
</evidence>
<keyword evidence="4" id="KW-0233">DNA recombination</keyword>
<dbReference type="PROSITE" id="PS51736">
    <property type="entry name" value="RECOMBINASES_3"/>
    <property type="match status" value="1"/>
</dbReference>
<dbReference type="SMART" id="SM00857">
    <property type="entry name" value="Resolvase"/>
    <property type="match status" value="1"/>
</dbReference>
<dbReference type="SUPFAM" id="SSF53041">
    <property type="entry name" value="Resolvase-like"/>
    <property type="match status" value="1"/>
</dbReference>
<evidence type="ECO:0000256" key="3">
    <source>
        <dbReference type="ARBA" id="ARBA00023125"/>
    </source>
</evidence>
<dbReference type="InterPro" id="IPR006118">
    <property type="entry name" value="Recombinase_CS"/>
</dbReference>
<sequence length="79" mass="8727">MLIGYARTSTLEQKAGLEAQIESLKAIGCEKVYTEQTSSVAVREALKASMEFSREGDTIVVTKLDRLARSVRHLGEILE</sequence>
<organism evidence="6 7">
    <name type="scientific">[Roseibacterium] beibuensis</name>
    <dbReference type="NCBI Taxonomy" id="1193142"/>
    <lineage>
        <taxon>Bacteria</taxon>
        <taxon>Pseudomonadati</taxon>
        <taxon>Pseudomonadota</taxon>
        <taxon>Alphaproteobacteria</taxon>
        <taxon>Rhodobacterales</taxon>
        <taxon>Roseobacteraceae</taxon>
        <taxon>Roseicyclus</taxon>
    </lineage>
</organism>
<keyword evidence="3" id="KW-0238">DNA-binding</keyword>
<feature type="domain" description="Resolvase/invertase-type recombinase catalytic" evidence="5">
    <location>
        <begin position="1"/>
        <end position="79"/>
    </location>
</feature>
<dbReference type="InterPro" id="IPR050639">
    <property type="entry name" value="SSR_resolvase"/>
</dbReference>
<dbReference type="PANTHER" id="PTHR30461:SF26">
    <property type="entry name" value="RESOLVASE HOMOLOG YNEB"/>
    <property type="match status" value="1"/>
</dbReference>
<dbReference type="EMBL" id="BAABHW010000001">
    <property type="protein sequence ID" value="GAA5064303.1"/>
    <property type="molecule type" value="Genomic_DNA"/>
</dbReference>
<dbReference type="CDD" id="cd03768">
    <property type="entry name" value="SR_ResInv"/>
    <property type="match status" value="1"/>
</dbReference>
<comment type="caution">
    <text evidence="6">The sequence shown here is derived from an EMBL/GenBank/DDBJ whole genome shotgun (WGS) entry which is preliminary data.</text>
</comment>
<dbReference type="PROSITE" id="PS00398">
    <property type="entry name" value="RECOMBINASES_2"/>
    <property type="match status" value="1"/>
</dbReference>
<keyword evidence="2" id="KW-0229">DNA integration</keyword>
<protein>
    <recommendedName>
        <fullName evidence="5">Resolvase/invertase-type recombinase catalytic domain-containing protein</fullName>
    </recommendedName>
</protein>
<dbReference type="PANTHER" id="PTHR30461">
    <property type="entry name" value="DNA-INVERTASE FROM LAMBDOID PROPHAGE"/>
    <property type="match status" value="1"/>
</dbReference>
<evidence type="ECO:0000256" key="1">
    <source>
        <dbReference type="ARBA" id="ARBA00009913"/>
    </source>
</evidence>
<dbReference type="InterPro" id="IPR006119">
    <property type="entry name" value="Resolv_N"/>
</dbReference>
<comment type="similarity">
    <text evidence="1">Belongs to the site-specific recombinase resolvase family.</text>
</comment>
<proteinExistence type="inferred from homology"/>
<evidence type="ECO:0000256" key="4">
    <source>
        <dbReference type="ARBA" id="ARBA00023172"/>
    </source>
</evidence>
<accession>A0ABP9KRC6</accession>